<name>A0ABV1WQE2_9ACTN</name>
<proteinExistence type="predicted"/>
<accession>A0ABV1WQE2</accession>
<dbReference type="EMBL" id="JBEPEK010000014">
    <property type="protein sequence ID" value="MER7178534.1"/>
    <property type="molecule type" value="Genomic_DNA"/>
</dbReference>
<keyword evidence="2" id="KW-1185">Reference proteome</keyword>
<sequence length="47" mass="4854">MRLWVLVLALCGGLVFGMLRATGASPAEAAGVAIAAMTLAVLLLERR</sequence>
<dbReference type="RefSeq" id="WP_350776973.1">
    <property type="nucleotide sequence ID" value="NZ_JBEPEK010000014.1"/>
</dbReference>
<comment type="caution">
    <text evidence="1">The sequence shown here is derived from an EMBL/GenBank/DDBJ whole genome shotgun (WGS) entry which is preliminary data.</text>
</comment>
<dbReference type="Proteomes" id="UP001474181">
    <property type="component" value="Unassembled WGS sequence"/>
</dbReference>
<evidence type="ECO:0000313" key="2">
    <source>
        <dbReference type="Proteomes" id="UP001474181"/>
    </source>
</evidence>
<gene>
    <name evidence="1" type="ORF">ABT404_03425</name>
</gene>
<evidence type="ECO:0000313" key="1">
    <source>
        <dbReference type="EMBL" id="MER7178534.1"/>
    </source>
</evidence>
<organism evidence="1 2">
    <name type="scientific">Streptomyces hyaluromycini</name>
    <dbReference type="NCBI Taxonomy" id="1377993"/>
    <lineage>
        <taxon>Bacteria</taxon>
        <taxon>Bacillati</taxon>
        <taxon>Actinomycetota</taxon>
        <taxon>Actinomycetes</taxon>
        <taxon>Kitasatosporales</taxon>
        <taxon>Streptomycetaceae</taxon>
        <taxon>Streptomyces</taxon>
    </lineage>
</organism>
<protein>
    <submittedName>
        <fullName evidence="1">Uncharacterized protein</fullName>
    </submittedName>
</protein>
<reference evidence="1 2" key="1">
    <citation type="submission" date="2024-06" db="EMBL/GenBank/DDBJ databases">
        <title>The Natural Products Discovery Center: Release of the First 8490 Sequenced Strains for Exploring Actinobacteria Biosynthetic Diversity.</title>
        <authorList>
            <person name="Kalkreuter E."/>
            <person name="Kautsar S.A."/>
            <person name="Yang D."/>
            <person name="Bader C.D."/>
            <person name="Teijaro C.N."/>
            <person name="Fluegel L."/>
            <person name="Davis C.M."/>
            <person name="Simpson J.R."/>
            <person name="Lauterbach L."/>
            <person name="Steele A.D."/>
            <person name="Gui C."/>
            <person name="Meng S."/>
            <person name="Li G."/>
            <person name="Viehrig K."/>
            <person name="Ye F."/>
            <person name="Su P."/>
            <person name="Kiefer A.F."/>
            <person name="Nichols A."/>
            <person name="Cepeda A.J."/>
            <person name="Yan W."/>
            <person name="Fan B."/>
            <person name="Jiang Y."/>
            <person name="Adhikari A."/>
            <person name="Zheng C.-J."/>
            <person name="Schuster L."/>
            <person name="Cowan T.M."/>
            <person name="Smanski M.J."/>
            <person name="Chevrette M.G."/>
            <person name="De Carvalho L.P.S."/>
            <person name="Shen B."/>
        </authorList>
    </citation>
    <scope>NUCLEOTIDE SEQUENCE [LARGE SCALE GENOMIC DNA]</scope>
    <source>
        <strain evidence="1 2">NPDC000234</strain>
    </source>
</reference>